<dbReference type="GO" id="GO:0016020">
    <property type="term" value="C:membrane"/>
    <property type="evidence" value="ECO:0007669"/>
    <property type="project" value="InterPro"/>
</dbReference>
<protein>
    <submittedName>
        <fullName evidence="3">CopD family protein</fullName>
    </submittedName>
</protein>
<feature type="transmembrane region" description="Helical" evidence="1">
    <location>
        <begin position="50"/>
        <end position="74"/>
    </location>
</feature>
<keyword evidence="1" id="KW-0812">Transmembrane</keyword>
<proteinExistence type="predicted"/>
<feature type="transmembrane region" description="Helical" evidence="1">
    <location>
        <begin position="12"/>
        <end position="30"/>
    </location>
</feature>
<name>A0A9Q4GHX7_9EURY</name>
<feature type="transmembrane region" description="Helical" evidence="1">
    <location>
        <begin position="124"/>
        <end position="147"/>
    </location>
</feature>
<keyword evidence="1" id="KW-0472">Membrane</keyword>
<keyword evidence="1" id="KW-1133">Transmembrane helix</keyword>
<dbReference type="Proteomes" id="UP001149411">
    <property type="component" value="Unassembled WGS sequence"/>
</dbReference>
<feature type="domain" description="Copper resistance protein D" evidence="2">
    <location>
        <begin position="46"/>
        <end position="143"/>
    </location>
</feature>
<organism evidence="3 4">
    <name type="scientific">Halorutilus salinus</name>
    <dbReference type="NCBI Taxonomy" id="2487751"/>
    <lineage>
        <taxon>Archaea</taxon>
        <taxon>Methanobacteriati</taxon>
        <taxon>Methanobacteriota</taxon>
        <taxon>Stenosarchaea group</taxon>
        <taxon>Halobacteria</taxon>
        <taxon>Halorutilales</taxon>
        <taxon>Halorutilaceae</taxon>
        <taxon>Halorutilus</taxon>
    </lineage>
</organism>
<keyword evidence="4" id="KW-1185">Reference proteome</keyword>
<evidence type="ECO:0000313" key="4">
    <source>
        <dbReference type="Proteomes" id="UP001149411"/>
    </source>
</evidence>
<sequence length="148" mass="15369">MEIEAVVRAVHSVFATFWVGATVYVTYAVLPGLRDGNGTASFADRLSSRFSVVSIGSAVVLFVTGGHLAGTLYTPESLIGTVGGNLVLAMTALWLVLAGILHVGTKRLDDGVGEGKVREPASDAYPWFVVGSVLGVVLLVIGVGFGYV</sequence>
<gene>
    <name evidence="3" type="ORF">EGH25_07905</name>
</gene>
<dbReference type="Pfam" id="PF05425">
    <property type="entry name" value="CopD"/>
    <property type="match status" value="1"/>
</dbReference>
<evidence type="ECO:0000313" key="3">
    <source>
        <dbReference type="EMBL" id="MCX2819275.1"/>
    </source>
</evidence>
<evidence type="ECO:0000256" key="1">
    <source>
        <dbReference type="SAM" id="Phobius"/>
    </source>
</evidence>
<reference evidence="3" key="1">
    <citation type="submission" date="2022-09" db="EMBL/GenBank/DDBJ databases">
        <title>Haloadaptaus new haloarchaeum isolated from saline soil.</title>
        <authorList>
            <person name="Duran-Viseras A."/>
            <person name="Sanchez-Porro C."/>
            <person name="Ventosa A."/>
        </authorList>
    </citation>
    <scope>NUCLEOTIDE SEQUENCE</scope>
    <source>
        <strain evidence="3">F3-133</strain>
    </source>
</reference>
<feature type="transmembrane region" description="Helical" evidence="1">
    <location>
        <begin position="86"/>
        <end position="104"/>
    </location>
</feature>
<dbReference type="EMBL" id="RKLV01000007">
    <property type="protein sequence ID" value="MCX2819275.1"/>
    <property type="molecule type" value="Genomic_DNA"/>
</dbReference>
<accession>A0A9Q4GHX7</accession>
<dbReference type="AlphaFoldDB" id="A0A9Q4GHX7"/>
<comment type="caution">
    <text evidence="3">The sequence shown here is derived from an EMBL/GenBank/DDBJ whole genome shotgun (WGS) entry which is preliminary data.</text>
</comment>
<evidence type="ECO:0000259" key="2">
    <source>
        <dbReference type="Pfam" id="PF05425"/>
    </source>
</evidence>
<dbReference type="RefSeq" id="WP_266087402.1">
    <property type="nucleotide sequence ID" value="NZ_RKLV01000007.1"/>
</dbReference>
<dbReference type="InterPro" id="IPR008457">
    <property type="entry name" value="Cu-R_CopD_dom"/>
</dbReference>